<comment type="caution">
    <text evidence="10">The sequence shown here is derived from an EMBL/GenBank/DDBJ whole genome shotgun (WGS) entry which is preliminary data.</text>
</comment>
<evidence type="ECO:0000313" key="11">
    <source>
        <dbReference type="Proteomes" id="UP000683360"/>
    </source>
</evidence>
<accession>A0A8S3RRS9</accession>
<dbReference type="GO" id="GO:0001733">
    <property type="term" value="F:galactosylceramide sulfotransferase activity"/>
    <property type="evidence" value="ECO:0007669"/>
    <property type="project" value="UniProtKB-EC"/>
</dbReference>
<evidence type="ECO:0000256" key="7">
    <source>
        <dbReference type="ARBA" id="ARBA00023034"/>
    </source>
</evidence>
<gene>
    <name evidence="10" type="ORF">MEDL_25369</name>
</gene>
<evidence type="ECO:0000256" key="2">
    <source>
        <dbReference type="ARBA" id="ARBA00008124"/>
    </source>
</evidence>
<keyword evidence="7" id="KW-0333">Golgi apparatus</keyword>
<evidence type="ECO:0000256" key="1">
    <source>
        <dbReference type="ARBA" id="ARBA00004323"/>
    </source>
</evidence>
<dbReference type="AlphaFoldDB" id="A0A8S3RRS9"/>
<dbReference type="InterPro" id="IPR027417">
    <property type="entry name" value="P-loop_NTPase"/>
</dbReference>
<evidence type="ECO:0000256" key="3">
    <source>
        <dbReference type="ARBA" id="ARBA00022679"/>
    </source>
</evidence>
<keyword evidence="4" id="KW-0812">Transmembrane</keyword>
<keyword evidence="11" id="KW-1185">Reference proteome</keyword>
<dbReference type="Proteomes" id="UP000683360">
    <property type="component" value="Unassembled WGS sequence"/>
</dbReference>
<dbReference type="PANTHER" id="PTHR14647">
    <property type="entry name" value="GALACTOSE-3-O-SULFOTRANSFERASE"/>
    <property type="match status" value="1"/>
</dbReference>
<comment type="similarity">
    <text evidence="2">Belongs to the galactose-3-O-sulfotransferase family.</text>
</comment>
<evidence type="ECO:0000313" key="10">
    <source>
        <dbReference type="EMBL" id="CAG2211217.1"/>
    </source>
</evidence>
<keyword evidence="5" id="KW-0735">Signal-anchor</keyword>
<evidence type="ECO:0000256" key="6">
    <source>
        <dbReference type="ARBA" id="ARBA00022989"/>
    </source>
</evidence>
<dbReference type="InterPro" id="IPR009729">
    <property type="entry name" value="Gal-3-0_sulfotransfrase"/>
</dbReference>
<proteinExistence type="inferred from homology"/>
<evidence type="ECO:0000256" key="9">
    <source>
        <dbReference type="ARBA" id="ARBA00023180"/>
    </source>
</evidence>
<dbReference type="GO" id="GO:0000139">
    <property type="term" value="C:Golgi membrane"/>
    <property type="evidence" value="ECO:0007669"/>
    <property type="project" value="UniProtKB-SubCell"/>
</dbReference>
<keyword evidence="6" id="KW-1133">Transmembrane helix</keyword>
<keyword evidence="3 10" id="KW-0808">Transferase</keyword>
<comment type="subcellular location">
    <subcellularLocation>
        <location evidence="1">Golgi apparatus membrane</location>
        <topology evidence="1">Single-pass type II membrane protein</topology>
    </subcellularLocation>
</comment>
<dbReference type="EC" id="2.8.2.11" evidence="10"/>
<keyword evidence="8" id="KW-0472">Membrane</keyword>
<dbReference type="OrthoDB" id="514299at2759"/>
<sequence length="337" mass="40581">MKVVRKSAKITMKYEKVAFLKVHKAGSSTAQNIFLRYGYSRNLMFVLPKVRKGHYDNVISQGTSLNEDNIVPPSKNKTFDILCCHVLYNRKAFQKYVPGKTAYIGIVREPFEQFLSTLKYFRPPYIFKNIKELNPVLKYLQNPMKYEKAYSYTNNRMALEFDFPRHLFTNYTRKESQAYLSKIDNEFHFVIIMDYFMESIVMMRRILGWNVKDVLFLKKNSAKKYWFIGHRYRNLYERFAKLDYDLYNFFYRRLWEQIRLEGINFQLELEYFKNLRQEVEDYCVKEVTMENPYLVPVSLWNVAFNVTRGDCTLLMMGEADFVSLVRKRQSKNDSKRR</sequence>
<name>A0A8S3RRS9_MYTED</name>
<dbReference type="PANTHER" id="PTHR14647:SF87">
    <property type="entry name" value="PUTATIVE-RELATED"/>
    <property type="match status" value="1"/>
</dbReference>
<evidence type="ECO:0000256" key="5">
    <source>
        <dbReference type="ARBA" id="ARBA00022968"/>
    </source>
</evidence>
<keyword evidence="9" id="KW-0325">Glycoprotein</keyword>
<dbReference type="Pfam" id="PF06990">
    <property type="entry name" value="Gal-3-0_sulfotr"/>
    <property type="match status" value="1"/>
</dbReference>
<dbReference type="EMBL" id="CAJPWZ010001257">
    <property type="protein sequence ID" value="CAG2211217.1"/>
    <property type="molecule type" value="Genomic_DNA"/>
</dbReference>
<evidence type="ECO:0000256" key="4">
    <source>
        <dbReference type="ARBA" id="ARBA00022692"/>
    </source>
</evidence>
<protein>
    <submittedName>
        <fullName evidence="10">GAL3ST1</fullName>
        <ecNumber evidence="10">2.8.2.11</ecNumber>
    </submittedName>
</protein>
<evidence type="ECO:0000256" key="8">
    <source>
        <dbReference type="ARBA" id="ARBA00023136"/>
    </source>
</evidence>
<dbReference type="GO" id="GO:0009247">
    <property type="term" value="P:glycolipid biosynthetic process"/>
    <property type="evidence" value="ECO:0007669"/>
    <property type="project" value="InterPro"/>
</dbReference>
<dbReference type="Gene3D" id="3.40.50.300">
    <property type="entry name" value="P-loop containing nucleotide triphosphate hydrolases"/>
    <property type="match status" value="1"/>
</dbReference>
<reference evidence="10" key="1">
    <citation type="submission" date="2021-03" db="EMBL/GenBank/DDBJ databases">
        <authorList>
            <person name="Bekaert M."/>
        </authorList>
    </citation>
    <scope>NUCLEOTIDE SEQUENCE</scope>
</reference>
<organism evidence="10 11">
    <name type="scientific">Mytilus edulis</name>
    <name type="common">Blue mussel</name>
    <dbReference type="NCBI Taxonomy" id="6550"/>
    <lineage>
        <taxon>Eukaryota</taxon>
        <taxon>Metazoa</taxon>
        <taxon>Spiralia</taxon>
        <taxon>Lophotrochozoa</taxon>
        <taxon>Mollusca</taxon>
        <taxon>Bivalvia</taxon>
        <taxon>Autobranchia</taxon>
        <taxon>Pteriomorphia</taxon>
        <taxon>Mytilida</taxon>
        <taxon>Mytiloidea</taxon>
        <taxon>Mytilidae</taxon>
        <taxon>Mytilinae</taxon>
        <taxon>Mytilus</taxon>
    </lineage>
</organism>